<evidence type="ECO:0000313" key="3">
    <source>
        <dbReference type="Proteomes" id="UP000295382"/>
    </source>
</evidence>
<comment type="caution">
    <text evidence="2">The sequence shown here is derived from an EMBL/GenBank/DDBJ whole genome shotgun (WGS) entry which is preliminary data.</text>
</comment>
<dbReference type="InterPro" id="IPR011335">
    <property type="entry name" value="Restrct_endonuc-II-like"/>
</dbReference>
<dbReference type="SUPFAM" id="SSF52980">
    <property type="entry name" value="Restriction endonuclease-like"/>
    <property type="match status" value="1"/>
</dbReference>
<gene>
    <name evidence="2" type="ORF">EDC30_11083</name>
</gene>
<keyword evidence="3" id="KW-1185">Reference proteome</keyword>
<evidence type="ECO:0000259" key="1">
    <source>
        <dbReference type="Pfam" id="PF12705"/>
    </source>
</evidence>
<dbReference type="OrthoDB" id="9781776at2"/>
<organism evidence="2 3">
    <name type="scientific">Paucimonas lemoignei</name>
    <name type="common">Pseudomonas lemoignei</name>
    <dbReference type="NCBI Taxonomy" id="29443"/>
    <lineage>
        <taxon>Bacteria</taxon>
        <taxon>Pseudomonadati</taxon>
        <taxon>Pseudomonadota</taxon>
        <taxon>Betaproteobacteria</taxon>
        <taxon>Burkholderiales</taxon>
        <taxon>Burkholderiaceae</taxon>
        <taxon>Paucimonas</taxon>
    </lineage>
</organism>
<dbReference type="Proteomes" id="UP000295382">
    <property type="component" value="Unassembled WGS sequence"/>
</dbReference>
<dbReference type="InterPro" id="IPR011604">
    <property type="entry name" value="PDDEXK-like_dom_sf"/>
</dbReference>
<dbReference type="AlphaFoldDB" id="A0A4R3HSH9"/>
<dbReference type="Pfam" id="PF12705">
    <property type="entry name" value="PDDEXK_1"/>
    <property type="match status" value="1"/>
</dbReference>
<feature type="domain" description="PD-(D/E)XK endonuclease-like" evidence="1">
    <location>
        <begin position="18"/>
        <end position="281"/>
    </location>
</feature>
<sequence>MSAPHPCVVTRLARKKPVSPSKLAVFSTCPLRYLLETERPDALSLPAGPHALRGTAVHMVIEECGEQAANGQTIKEKIFNLVSALVQQRGGLDLTKLVFDTYGIEGLFTKEQVIKSVQFVNRVARIHGQYLSHHSARGTVLTQKQVYPQLGPEKWFEDRVLDLAGKVDLTYLTNDGTVRVVDFKTGRVRDDSQKPIEGYVLQLAAYGLLLEKAFCAPAIHLELMGPADSWDAPLDDQLRAMAKSVLCQLKRLLPLNQEVHTVEMATPGAHCHSCSYRPSCQKYSGKLWAGGRECEVAAPVDIAGRVLEVFNFGDVMTLRVETSRGITCSISGIPLRLYQSINVGSKITAYSLGSFEVAGRSSIPANFFMLRPDSPRSSAFSSLLVRELTNSIS</sequence>
<evidence type="ECO:0000313" key="2">
    <source>
        <dbReference type="EMBL" id="TCS35614.1"/>
    </source>
</evidence>
<protein>
    <submittedName>
        <fullName evidence="2">PD-(D/E)XK nuclease superfamily protein</fullName>
    </submittedName>
</protein>
<reference evidence="2 3" key="1">
    <citation type="submission" date="2019-03" db="EMBL/GenBank/DDBJ databases">
        <title>Genomic Encyclopedia of Type Strains, Phase IV (KMG-IV): sequencing the most valuable type-strain genomes for metagenomic binning, comparative biology and taxonomic classification.</title>
        <authorList>
            <person name="Goeker M."/>
        </authorList>
    </citation>
    <scope>NUCLEOTIDE SEQUENCE [LARGE SCALE GENOMIC DNA]</scope>
    <source>
        <strain evidence="2 3">DSM 7445</strain>
    </source>
</reference>
<dbReference type="InterPro" id="IPR038726">
    <property type="entry name" value="PDDEXK_AddAB-type"/>
</dbReference>
<dbReference type="EMBL" id="SLZQ01000010">
    <property type="protein sequence ID" value="TCS35614.1"/>
    <property type="molecule type" value="Genomic_DNA"/>
</dbReference>
<dbReference type="RefSeq" id="WP_132259619.1">
    <property type="nucleotide sequence ID" value="NZ_SLZQ01000010.1"/>
</dbReference>
<dbReference type="Gene3D" id="3.90.320.10">
    <property type="match status" value="1"/>
</dbReference>
<proteinExistence type="predicted"/>
<accession>A0A4R3HSH9</accession>
<name>A0A4R3HSH9_PAULE</name>